<dbReference type="InterPro" id="IPR023214">
    <property type="entry name" value="HAD_sf"/>
</dbReference>
<gene>
    <name evidence="1" type="ORF">CGOC_LOCUS6582</name>
</gene>
<name>A0A3P6S334_CYLGO</name>
<keyword evidence="2" id="KW-1185">Reference proteome</keyword>
<organism evidence="1 2">
    <name type="scientific">Cylicostephanus goldi</name>
    <name type="common">Nematode worm</name>
    <dbReference type="NCBI Taxonomy" id="71465"/>
    <lineage>
        <taxon>Eukaryota</taxon>
        <taxon>Metazoa</taxon>
        <taxon>Ecdysozoa</taxon>
        <taxon>Nematoda</taxon>
        <taxon>Chromadorea</taxon>
        <taxon>Rhabditida</taxon>
        <taxon>Rhabditina</taxon>
        <taxon>Rhabditomorpha</taxon>
        <taxon>Strongyloidea</taxon>
        <taxon>Strongylidae</taxon>
        <taxon>Cylicostephanus</taxon>
    </lineage>
</organism>
<proteinExistence type="predicted"/>
<evidence type="ECO:0000313" key="2">
    <source>
        <dbReference type="Proteomes" id="UP000271889"/>
    </source>
</evidence>
<dbReference type="Proteomes" id="UP000271889">
    <property type="component" value="Unassembled WGS sequence"/>
</dbReference>
<dbReference type="OrthoDB" id="426235at2759"/>
<dbReference type="AlphaFoldDB" id="A0A3P6S334"/>
<evidence type="ECO:0000313" key="1">
    <source>
        <dbReference type="EMBL" id="VDK70112.1"/>
    </source>
</evidence>
<reference evidence="1 2" key="1">
    <citation type="submission" date="2018-11" db="EMBL/GenBank/DDBJ databases">
        <authorList>
            <consortium name="Pathogen Informatics"/>
        </authorList>
    </citation>
    <scope>NUCLEOTIDE SEQUENCE [LARGE SCALE GENOMIC DNA]</scope>
</reference>
<dbReference type="Gene3D" id="3.40.50.1000">
    <property type="entry name" value="HAD superfamily/HAD-like"/>
    <property type="match status" value="1"/>
</dbReference>
<accession>A0A3P6S334</accession>
<protein>
    <submittedName>
        <fullName evidence="1">Uncharacterized protein</fullName>
    </submittedName>
</protein>
<sequence>MEGKFCLSQESINVLHKRVTGCGFRIEKNEIFTSLLAARNYVEQNKLRPMLILAKEAMEDFQGVDTSNPNAVVIGLAPAEFHFEKLNDAFKLVLDGMLSVWFFCGKYLGCAQLSLSAPEQRRANAAAIPMIF</sequence>
<dbReference type="EMBL" id="UYRV01021710">
    <property type="protein sequence ID" value="VDK70112.1"/>
    <property type="molecule type" value="Genomic_DNA"/>
</dbReference>